<dbReference type="EMBL" id="CP000848">
    <property type="protein sequence ID" value="ABV76880.1"/>
    <property type="molecule type" value="Genomic_DNA"/>
</dbReference>
<organism evidence="1 2">
    <name type="scientific">Rickettsia rickettsii (strain Sheila Smith)</name>
    <dbReference type="NCBI Taxonomy" id="392021"/>
    <lineage>
        <taxon>Bacteria</taxon>
        <taxon>Pseudomonadati</taxon>
        <taxon>Pseudomonadota</taxon>
        <taxon>Alphaproteobacteria</taxon>
        <taxon>Rickettsiales</taxon>
        <taxon>Rickettsiaceae</taxon>
        <taxon>Rickettsieae</taxon>
        <taxon>Rickettsia</taxon>
        <taxon>spotted fever group</taxon>
    </lineage>
</organism>
<evidence type="ECO:0000313" key="1">
    <source>
        <dbReference type="EMBL" id="ABV76880.1"/>
    </source>
</evidence>
<gene>
    <name evidence="1" type="ordered locus">A1G_07195</name>
</gene>
<evidence type="ECO:0000313" key="2">
    <source>
        <dbReference type="Proteomes" id="UP000006832"/>
    </source>
</evidence>
<dbReference type="GeneID" id="79937912"/>
<reference evidence="2" key="1">
    <citation type="submission" date="2007-09" db="EMBL/GenBank/DDBJ databases">
        <title>Complete genome sequence of Rickettsia rickettsii.</title>
        <authorList>
            <person name="Madan A."/>
            <person name="Fahey J."/>
            <person name="Helton E."/>
            <person name="Ketteman M."/>
            <person name="Madan A."/>
            <person name="Rodrigues S."/>
            <person name="Sanchez A."/>
            <person name="Dasch G."/>
            <person name="Eremeeva M."/>
        </authorList>
    </citation>
    <scope>NUCLEOTIDE SEQUENCE [LARGE SCALE GENOMIC DNA]</scope>
    <source>
        <strain evidence="2">Sheila Smith</strain>
    </source>
</reference>
<dbReference type="RefSeq" id="WP_012151419.1">
    <property type="nucleotide sequence ID" value="NC_009882.1"/>
</dbReference>
<dbReference type="HOGENOM" id="CLU_209214_0_0_5"/>
<proteinExistence type="predicted"/>
<sequence length="61" mass="7304">MKIIKIPKTKNYLKIDIITLEPEYYKNKFGNNIFHEFTELKKRALIGSVDEILEMKNFGRK</sequence>
<protein>
    <submittedName>
        <fullName evidence="1">Uncharacterized protein</fullName>
    </submittedName>
</protein>
<name>A0A0H3AYF0_RICRS</name>
<dbReference type="Proteomes" id="UP000006832">
    <property type="component" value="Chromosome"/>
</dbReference>
<dbReference type="KEGG" id="rri:A1G_07195"/>
<dbReference type="AlphaFoldDB" id="A0A0H3AYF0"/>
<accession>A0A0H3AYF0</accession>